<gene>
    <name evidence="2" type="ORF">JIN87_01845</name>
</gene>
<evidence type="ECO:0000313" key="3">
    <source>
        <dbReference type="Proteomes" id="UP000617628"/>
    </source>
</evidence>
<dbReference type="EMBL" id="JAENIL010000003">
    <property type="protein sequence ID" value="MBK1875588.1"/>
    <property type="molecule type" value="Genomic_DNA"/>
</dbReference>
<accession>A0A934VPJ3</accession>
<dbReference type="RefSeq" id="WP_200353806.1">
    <property type="nucleotide sequence ID" value="NZ_JAENIL010000003.1"/>
</dbReference>
<proteinExistence type="predicted"/>
<dbReference type="Proteomes" id="UP000617628">
    <property type="component" value="Unassembled WGS sequence"/>
</dbReference>
<dbReference type="InterPro" id="IPR031849">
    <property type="entry name" value="DUF5069"/>
</dbReference>
<dbReference type="AlphaFoldDB" id="A0A934VPJ3"/>
<feature type="domain" description="DUF5069" evidence="1">
    <location>
        <begin position="17"/>
        <end position="151"/>
    </location>
</feature>
<reference evidence="2" key="1">
    <citation type="submission" date="2021-01" db="EMBL/GenBank/DDBJ databases">
        <title>Modified the classification status of verrucomicrobia.</title>
        <authorList>
            <person name="Feng X."/>
        </authorList>
    </citation>
    <scope>NUCLEOTIDE SEQUENCE</scope>
    <source>
        <strain evidence="2">KCTC 13126</strain>
    </source>
</reference>
<evidence type="ECO:0000259" key="1">
    <source>
        <dbReference type="Pfam" id="PF16798"/>
    </source>
</evidence>
<comment type="caution">
    <text evidence="2">The sequence shown here is derived from an EMBL/GenBank/DDBJ whole genome shotgun (WGS) entry which is preliminary data.</text>
</comment>
<name>A0A934VPJ3_9BACT</name>
<sequence length="152" mass="17231">MSTASNTLTSLAKDLSQEYPRSPRETLGGYVVAARALDKCRAVLAGTNGEYHFDCPLDNTFFSFTGIKGDDFKEFVATGADDEAVGAWINENSQVKERREVIAWNNKMRSTRPTDMPIELQEFLEGYIPQFIPSGKIVYVWFDVYDIEEERI</sequence>
<keyword evidence="3" id="KW-1185">Reference proteome</keyword>
<dbReference type="Pfam" id="PF16798">
    <property type="entry name" value="DUF5069"/>
    <property type="match status" value="1"/>
</dbReference>
<evidence type="ECO:0000313" key="2">
    <source>
        <dbReference type="EMBL" id="MBK1875588.1"/>
    </source>
</evidence>
<protein>
    <submittedName>
        <fullName evidence="2">DUF5069 domain-containing protein</fullName>
    </submittedName>
</protein>
<organism evidence="2 3">
    <name type="scientific">Pelagicoccus mobilis</name>
    <dbReference type="NCBI Taxonomy" id="415221"/>
    <lineage>
        <taxon>Bacteria</taxon>
        <taxon>Pseudomonadati</taxon>
        <taxon>Verrucomicrobiota</taxon>
        <taxon>Opitutia</taxon>
        <taxon>Puniceicoccales</taxon>
        <taxon>Pelagicoccaceae</taxon>
        <taxon>Pelagicoccus</taxon>
    </lineage>
</organism>